<dbReference type="SUPFAM" id="SSF111384">
    <property type="entry name" value="OmpH-like"/>
    <property type="match status" value="1"/>
</dbReference>
<protein>
    <submittedName>
        <fullName evidence="4">Membrane protein</fullName>
    </submittedName>
</protein>
<dbReference type="Proteomes" id="UP000242616">
    <property type="component" value="Unassembled WGS sequence"/>
</dbReference>
<accession>A0ABX3IGT2</accession>
<evidence type="ECO:0000313" key="4">
    <source>
        <dbReference type="EMBL" id="ONN27033.1"/>
    </source>
</evidence>
<comment type="similarity">
    <text evidence="1">Belongs to the Skp family.</text>
</comment>
<evidence type="ECO:0000256" key="3">
    <source>
        <dbReference type="SAM" id="Coils"/>
    </source>
</evidence>
<proteinExistence type="inferred from homology"/>
<keyword evidence="3" id="KW-0175">Coiled coil</keyword>
<keyword evidence="2" id="KW-0732">Signal</keyword>
<reference evidence="4 5" key="1">
    <citation type="submission" date="2015-06" db="EMBL/GenBank/DDBJ databases">
        <title>Genome sequencing of Thermotogales isolates from hydrothermal vents.</title>
        <authorList>
            <person name="Haverkamp T.H."/>
            <person name="Kublanov I.V."/>
            <person name="Nesbo C.L."/>
        </authorList>
    </citation>
    <scope>NUCLEOTIDE SEQUENCE [LARGE SCALE GENOMIC DNA]</scope>
    <source>
        <strain evidence="5">ik275mar</strain>
    </source>
</reference>
<dbReference type="PANTHER" id="PTHR35089">
    <property type="entry name" value="CHAPERONE PROTEIN SKP"/>
    <property type="match status" value="1"/>
</dbReference>
<dbReference type="Pfam" id="PF03938">
    <property type="entry name" value="OmpH"/>
    <property type="match status" value="1"/>
</dbReference>
<feature type="coiled-coil region" evidence="3">
    <location>
        <begin position="51"/>
        <end position="105"/>
    </location>
</feature>
<comment type="caution">
    <text evidence="4">The sequence shown here is derived from an EMBL/GenBank/DDBJ whole genome shotgun (WGS) entry which is preliminary data.</text>
</comment>
<evidence type="ECO:0000256" key="1">
    <source>
        <dbReference type="ARBA" id="ARBA00009091"/>
    </source>
</evidence>
<evidence type="ECO:0000313" key="5">
    <source>
        <dbReference type="Proteomes" id="UP000242616"/>
    </source>
</evidence>
<dbReference type="RefSeq" id="WP_075665802.1">
    <property type="nucleotide sequence ID" value="NZ_LBFC01000018.1"/>
</dbReference>
<gene>
    <name evidence="4" type="ORF">XJ44_04370</name>
</gene>
<dbReference type="SMART" id="SM00935">
    <property type="entry name" value="OmpH"/>
    <property type="match status" value="1"/>
</dbReference>
<organism evidence="4 5">
    <name type="scientific">Thermosipho affectus</name>
    <dbReference type="NCBI Taxonomy" id="660294"/>
    <lineage>
        <taxon>Bacteria</taxon>
        <taxon>Thermotogati</taxon>
        <taxon>Thermotogota</taxon>
        <taxon>Thermotogae</taxon>
        <taxon>Thermotogales</taxon>
        <taxon>Fervidobacteriaceae</taxon>
        <taxon>Thermosipho</taxon>
    </lineage>
</organism>
<dbReference type="EMBL" id="LBFC01000018">
    <property type="protein sequence ID" value="ONN27033.1"/>
    <property type="molecule type" value="Genomic_DNA"/>
</dbReference>
<dbReference type="Gene3D" id="3.30.910.20">
    <property type="entry name" value="Skp domain"/>
    <property type="match status" value="2"/>
</dbReference>
<evidence type="ECO:0000256" key="2">
    <source>
        <dbReference type="ARBA" id="ARBA00022729"/>
    </source>
</evidence>
<dbReference type="InterPro" id="IPR005632">
    <property type="entry name" value="Chaperone_Skp"/>
</dbReference>
<name>A0ABX3IGT2_9BACT</name>
<dbReference type="InterPro" id="IPR024930">
    <property type="entry name" value="Skp_dom_sf"/>
</dbReference>
<sequence length="161" mass="18623">MKKVGFLVVSIAILLSFVLLFAGGDTNQSPKIAYIDSNKVLQSYDKFITLQSKYQEDAQFYQKKLNELAAEINQMKKDGASEQELNKKLAEYTQKQQQYSQLLNNEYQPKFSQLEQEILQKIAEYAEIMGYDFVFNSKSMAYGSPKYDITDKFIEYLKSAQ</sequence>
<dbReference type="PANTHER" id="PTHR35089:SF1">
    <property type="entry name" value="CHAPERONE PROTEIN SKP"/>
    <property type="match status" value="1"/>
</dbReference>
<keyword evidence="5" id="KW-1185">Reference proteome</keyword>